<reference evidence="2 3" key="1">
    <citation type="submission" date="2018-07" db="EMBL/GenBank/DDBJ databases">
        <title>Genome sequences of Haloplanus salinus JCM 18368T.</title>
        <authorList>
            <person name="Kim Y.B."/>
            <person name="Roh S.W."/>
        </authorList>
    </citation>
    <scope>NUCLEOTIDE SEQUENCE [LARGE SCALE GENOMIC DNA]</scope>
    <source>
        <strain evidence="2 3">JCM 18368</strain>
    </source>
</reference>
<name>A0A368N8R3_9EURY</name>
<proteinExistence type="predicted"/>
<dbReference type="Proteomes" id="UP000252189">
    <property type="component" value="Unassembled WGS sequence"/>
</dbReference>
<dbReference type="RefSeq" id="WP_114448483.1">
    <property type="nucleotide sequence ID" value="NZ_QPHM01000001.1"/>
</dbReference>
<dbReference type="OrthoDB" id="301490at2157"/>
<dbReference type="PANTHER" id="PTHR42749:SF1">
    <property type="entry name" value="CELL SHAPE-DETERMINING PROTEIN MREB"/>
    <property type="match status" value="1"/>
</dbReference>
<dbReference type="InterPro" id="IPR043129">
    <property type="entry name" value="ATPase_NBD"/>
</dbReference>
<feature type="compositionally biased region" description="Acidic residues" evidence="1">
    <location>
        <begin position="1"/>
        <end position="25"/>
    </location>
</feature>
<keyword evidence="3" id="KW-1185">Reference proteome</keyword>
<protein>
    <recommendedName>
        <fullName evidence="4">Rod shape-determining protein</fullName>
    </recommendedName>
</protein>
<dbReference type="Pfam" id="PF25229">
    <property type="entry name" value="Salactin"/>
    <property type="match status" value="1"/>
</dbReference>
<gene>
    <name evidence="2" type="ORF">DU504_06200</name>
</gene>
<dbReference type="EMBL" id="QPHM01000001">
    <property type="protein sequence ID" value="RCU46932.1"/>
    <property type="molecule type" value="Genomic_DNA"/>
</dbReference>
<comment type="caution">
    <text evidence="2">The sequence shown here is derived from an EMBL/GenBank/DDBJ whole genome shotgun (WGS) entry which is preliminary data.</text>
</comment>
<feature type="region of interest" description="Disordered" evidence="1">
    <location>
        <begin position="1"/>
        <end position="29"/>
    </location>
</feature>
<accession>A0A368N8R3</accession>
<dbReference type="InterPro" id="IPR057331">
    <property type="entry name" value="Salactin"/>
</dbReference>
<organism evidence="2 3">
    <name type="scientific">Haloplanus salinus</name>
    <dbReference type="NCBI Taxonomy" id="1126245"/>
    <lineage>
        <taxon>Archaea</taxon>
        <taxon>Methanobacteriati</taxon>
        <taxon>Methanobacteriota</taxon>
        <taxon>Stenosarchaea group</taxon>
        <taxon>Halobacteria</taxon>
        <taxon>Halobacteriales</taxon>
        <taxon>Haloferacaceae</taxon>
        <taxon>Haloplanus</taxon>
    </lineage>
</organism>
<evidence type="ECO:0008006" key="4">
    <source>
        <dbReference type="Google" id="ProtNLM"/>
    </source>
</evidence>
<sequence length="365" mass="39788">MSEADAETEADPEHEEAEAGGDGDEPIPIGVKLGSTRTVITIPEDDGFRTIKTLTCLATYEDVITGEEKVLYGEEAATEYPDRVQYTLRSGLPEDESRAELTSTFFEEVIRANDVPEDSAVVYAIPTIDNERGLENLQSVIEGSSIGEALIRSYPESLCGSVPALGDGLEAVDDIFVTVNLGSTNLEASAYRRGEQLIPFTTGAVTGNEVDRMIANYVEEETQGRVNIDNTTAREYKENHADFVDFEPFTDVIQQPGGGSHEFTIERSVMDAVDEYVDDAVEEIANAFLPELANDYIKVYQLALDRPIVLTGGMACIPGIVEEFEKRLSEELQREVEAVAPDEPAKSAAVGAQRIAERLVAADAY</sequence>
<dbReference type="AlphaFoldDB" id="A0A368N8R3"/>
<evidence type="ECO:0000313" key="3">
    <source>
        <dbReference type="Proteomes" id="UP000252189"/>
    </source>
</evidence>
<dbReference type="SUPFAM" id="SSF53067">
    <property type="entry name" value="Actin-like ATPase domain"/>
    <property type="match status" value="1"/>
</dbReference>
<dbReference type="Gene3D" id="3.30.420.40">
    <property type="match status" value="1"/>
</dbReference>
<evidence type="ECO:0000256" key="1">
    <source>
        <dbReference type="SAM" id="MobiDB-lite"/>
    </source>
</evidence>
<evidence type="ECO:0000313" key="2">
    <source>
        <dbReference type="EMBL" id="RCU46932.1"/>
    </source>
</evidence>
<dbReference type="PANTHER" id="PTHR42749">
    <property type="entry name" value="CELL SHAPE-DETERMINING PROTEIN MREB"/>
    <property type="match status" value="1"/>
</dbReference>